<accession>A0ABU5S3F7</accession>
<evidence type="ECO:0000313" key="4">
    <source>
        <dbReference type="Proteomes" id="UP001303899"/>
    </source>
</evidence>
<comment type="caution">
    <text evidence="3">The sequence shown here is derived from an EMBL/GenBank/DDBJ whole genome shotgun (WGS) entry which is preliminary data.</text>
</comment>
<dbReference type="InterPro" id="IPR005537">
    <property type="entry name" value="RAMP_III_fam"/>
</dbReference>
<name>A0ABU5S3F7_9BACT</name>
<keyword evidence="1" id="KW-0051">Antiviral defense</keyword>
<dbReference type="EMBL" id="JAYGIL010000008">
    <property type="protein sequence ID" value="MEA5402991.1"/>
    <property type="molecule type" value="Genomic_DNA"/>
</dbReference>
<organism evidence="3 4">
    <name type="scientific">Arcicella gelida</name>
    <dbReference type="NCBI Taxonomy" id="2984195"/>
    <lineage>
        <taxon>Bacteria</taxon>
        <taxon>Pseudomonadati</taxon>
        <taxon>Bacteroidota</taxon>
        <taxon>Cytophagia</taxon>
        <taxon>Cytophagales</taxon>
        <taxon>Flectobacillaceae</taxon>
        <taxon>Arcicella</taxon>
    </lineage>
</organism>
<gene>
    <name evidence="3" type="primary">cmr6</name>
    <name evidence="3" type="ORF">VB776_08700</name>
</gene>
<dbReference type="NCBIfam" id="TIGR01898">
    <property type="entry name" value="cas_TM1791_cmr6"/>
    <property type="match status" value="1"/>
</dbReference>
<protein>
    <submittedName>
        <fullName evidence="3">Type III-B CRISPR module RAMP protein Cmr6</fullName>
    </submittedName>
</protein>
<evidence type="ECO:0000259" key="2">
    <source>
        <dbReference type="Pfam" id="PF03787"/>
    </source>
</evidence>
<dbReference type="Pfam" id="PF03787">
    <property type="entry name" value="RAMPs"/>
    <property type="match status" value="1"/>
</dbReference>
<reference evidence="3 4" key="1">
    <citation type="submission" date="2023-12" db="EMBL/GenBank/DDBJ databases">
        <title>Novel species of the genus Arcicella isolated from rivers.</title>
        <authorList>
            <person name="Lu H."/>
        </authorList>
    </citation>
    <scope>NUCLEOTIDE SEQUENCE [LARGE SCALE GENOMIC DNA]</scope>
    <source>
        <strain evidence="3 4">DC2W</strain>
    </source>
</reference>
<evidence type="ECO:0000313" key="3">
    <source>
        <dbReference type="EMBL" id="MEA5402991.1"/>
    </source>
</evidence>
<dbReference type="RefSeq" id="WP_323328083.1">
    <property type="nucleotide sequence ID" value="NZ_JAYGIL010000008.1"/>
</dbReference>
<dbReference type="InterPro" id="IPR010172">
    <property type="entry name" value="CRISPR-assoc_prot_TM1791"/>
</dbReference>
<evidence type="ECO:0000256" key="1">
    <source>
        <dbReference type="ARBA" id="ARBA00023118"/>
    </source>
</evidence>
<dbReference type="PANTHER" id="PTHR39965:SF1">
    <property type="entry name" value="CRISPR SYSTEM CMR SUBUNIT CMR6"/>
    <property type="match status" value="1"/>
</dbReference>
<proteinExistence type="predicted"/>
<sequence length="331" mass="38686">MAKNKKTINDFSKLNELIPDSSRNNTTNTSIMDEYNKLWKNKRNDSFNFDRATYLPKYSENLTNELKRFKTIDFDNFALKLNKFSRWEKDSKNNYKFRFFGSYSEKLANGKYEEHKYEIREFYGLTKSVFDDLVKRHKSNAEKIFYKDFIKCHSFKPNWRVIVGLGTDSVYETGITLHHIYGFPYIPASAIKGITRSYIISEMYNSDETQAFQNKLFCDIFGCVDQSYYKESRKGKIAFFDAMPLTPPKIKPDIMNVHYPDYYGEGKAPTDIQNPNPIFFLTVEDTAFQFILGCKDKESTTLLETAFEWMKNALSDKGIGAKTAVGYGYFH</sequence>
<dbReference type="Proteomes" id="UP001303899">
    <property type="component" value="Unassembled WGS sequence"/>
</dbReference>
<keyword evidence="4" id="KW-1185">Reference proteome</keyword>
<dbReference type="PANTHER" id="PTHR39965">
    <property type="entry name" value="CRISPR SYSTEM CMR SUBUNIT CMR6"/>
    <property type="match status" value="1"/>
</dbReference>
<feature type="domain" description="CRISPR type III-associated protein" evidence="2">
    <location>
        <begin position="162"/>
        <end position="330"/>
    </location>
</feature>